<comment type="similarity">
    <text evidence="1">Belongs to the GMC oxidoreductase family.</text>
</comment>
<dbReference type="PANTHER" id="PTHR46056">
    <property type="entry name" value="LONG-CHAIN-ALCOHOL OXIDASE"/>
    <property type="match status" value="1"/>
</dbReference>
<dbReference type="InterPro" id="IPR007867">
    <property type="entry name" value="GMC_OxRtase_C"/>
</dbReference>
<keyword evidence="3" id="KW-0274">FAD</keyword>
<name>A0ABS6GRA2_9BACI</name>
<proteinExistence type="inferred from homology"/>
<evidence type="ECO:0000313" key="8">
    <source>
        <dbReference type="Proteomes" id="UP000812672"/>
    </source>
</evidence>
<keyword evidence="2" id="KW-0285">Flavoprotein</keyword>
<evidence type="ECO:0000256" key="1">
    <source>
        <dbReference type="ARBA" id="ARBA00010790"/>
    </source>
</evidence>
<accession>A0ABS6GRA2</accession>
<protein>
    <submittedName>
        <fullName evidence="7">GMC family oxidoreductase N-terminal domain-containing protein</fullName>
    </submittedName>
</protein>
<feature type="domain" description="Glucose-methanol-choline oxidoreductase N-terminal" evidence="5">
    <location>
        <begin position="221"/>
        <end position="336"/>
    </location>
</feature>
<keyword evidence="4" id="KW-0560">Oxidoreductase</keyword>
<evidence type="ECO:0000256" key="4">
    <source>
        <dbReference type="ARBA" id="ARBA00023002"/>
    </source>
</evidence>
<dbReference type="PANTHER" id="PTHR46056:SF12">
    <property type="entry name" value="LONG-CHAIN-ALCOHOL OXIDASE"/>
    <property type="match status" value="1"/>
</dbReference>
<dbReference type="Proteomes" id="UP000812672">
    <property type="component" value="Unassembled WGS sequence"/>
</dbReference>
<dbReference type="Pfam" id="PF00732">
    <property type="entry name" value="GMC_oxred_N"/>
    <property type="match status" value="1"/>
</dbReference>
<feature type="domain" description="Glucose-methanol-choline oxidoreductase C-terminal" evidence="6">
    <location>
        <begin position="447"/>
        <end position="556"/>
    </location>
</feature>
<sequence length="568" mass="63384">MKTNPDVIVIGAGGGGPVIAKELGELGIRVQVLEAGPWYGNKNWLEPNMNRGLAKESSNPEDLDGTLYRNQLTRLEQDMNDPVTGKFRWGTADRRRTPWFRNVPDPAMVWQTAGIGGSTLHYYANCPRAFPSAIDNEWPIHYKDLIPYYEKVEATLPVEFAPTTSKEALFYYGAEKAGFSINRTLDVTKNGYRPQPNAILPPNKHLMDPNYSLEQLSHMEGCTLSGHCGQGCPYGPKLDKMAKRTTAVSYVPLAMKTGNVTFRPNTFVTKVLTERNANGKECAIGVKIRDTWTGEVEELYAKVVVMAAGCVETPRLWLNSELPYNAWVGRGLTNHYMDTVTGTFDEQTLMKILGSPTVHPFVGHTSAARLDYPGLGMIENMGESPGLTAQLLFGFSQYGYNSLQEQSSDIWDQRGRLVGAELDEAMKDYSRTLTLLIVTDDEVQYHNRVELDPHIKDEHGAVPIVHYTPSKKSKERREQLVHIGTDMLRKAGAKKVHRADLPPNLFIHLQSTMRMGFVVDTSCEAYQVDRLFIADNSVDYNSLGGPNPTLTTQALATRTAELLAKKYF</sequence>
<evidence type="ECO:0000313" key="7">
    <source>
        <dbReference type="EMBL" id="MBU6081430.1"/>
    </source>
</evidence>
<evidence type="ECO:0000256" key="3">
    <source>
        <dbReference type="ARBA" id="ARBA00022827"/>
    </source>
</evidence>
<keyword evidence="8" id="KW-1185">Reference proteome</keyword>
<dbReference type="InterPro" id="IPR000172">
    <property type="entry name" value="GMC_OxRdtase_N"/>
</dbReference>
<dbReference type="Pfam" id="PF05199">
    <property type="entry name" value="GMC_oxred_C"/>
    <property type="match status" value="1"/>
</dbReference>
<evidence type="ECO:0000256" key="2">
    <source>
        <dbReference type="ARBA" id="ARBA00022630"/>
    </source>
</evidence>
<gene>
    <name evidence="7" type="ORF">KQ486_10440</name>
</gene>
<evidence type="ECO:0000259" key="5">
    <source>
        <dbReference type="Pfam" id="PF00732"/>
    </source>
</evidence>
<organism evidence="7 8">
    <name type="scientific">Allobacillus halotolerans</name>
    <dbReference type="NCBI Taxonomy" id="570278"/>
    <lineage>
        <taxon>Bacteria</taxon>
        <taxon>Bacillati</taxon>
        <taxon>Bacillota</taxon>
        <taxon>Bacilli</taxon>
        <taxon>Bacillales</taxon>
        <taxon>Bacillaceae</taxon>
        <taxon>Allobacillus</taxon>
    </lineage>
</organism>
<evidence type="ECO:0000259" key="6">
    <source>
        <dbReference type="Pfam" id="PF05199"/>
    </source>
</evidence>
<dbReference type="EMBL" id="JAHLZF010000015">
    <property type="protein sequence ID" value="MBU6081430.1"/>
    <property type="molecule type" value="Genomic_DNA"/>
</dbReference>
<comment type="caution">
    <text evidence="7">The sequence shown here is derived from an EMBL/GenBank/DDBJ whole genome shotgun (WGS) entry which is preliminary data.</text>
</comment>
<reference evidence="7 8" key="1">
    <citation type="journal article" date="2011" name="Int. J. Syst. Evol. Microbiol.">
        <title>Allobacillus halotolerans gen. nov., sp. nov. isolated from shrimp paste.</title>
        <authorList>
            <person name="Sheu S.Y."/>
            <person name="Arun A.B."/>
            <person name="Jiang S.R."/>
            <person name="Young C.C."/>
            <person name="Chen W.M."/>
        </authorList>
    </citation>
    <scope>NUCLEOTIDE SEQUENCE [LARGE SCALE GENOMIC DNA]</scope>
    <source>
        <strain evidence="7 8">LMG 24826</strain>
    </source>
</reference>
<dbReference type="RefSeq" id="WP_216687585.1">
    <property type="nucleotide sequence ID" value="NZ_CAUPKR010000016.1"/>
</dbReference>